<feature type="non-terminal residue" evidence="3">
    <location>
        <position position="1"/>
    </location>
</feature>
<feature type="domain" description="RNase H type-1" evidence="2">
    <location>
        <begin position="284"/>
        <end position="390"/>
    </location>
</feature>
<organism evidence="3 4">
    <name type="scientific">Cannabis sativa</name>
    <name type="common">Hemp</name>
    <name type="synonym">Marijuana</name>
    <dbReference type="NCBI Taxonomy" id="3483"/>
    <lineage>
        <taxon>Eukaryota</taxon>
        <taxon>Viridiplantae</taxon>
        <taxon>Streptophyta</taxon>
        <taxon>Embryophyta</taxon>
        <taxon>Tracheophyta</taxon>
        <taxon>Spermatophyta</taxon>
        <taxon>Magnoliopsida</taxon>
        <taxon>eudicotyledons</taxon>
        <taxon>Gunneridae</taxon>
        <taxon>Pentapetalae</taxon>
        <taxon>rosids</taxon>
        <taxon>fabids</taxon>
        <taxon>Rosales</taxon>
        <taxon>Cannabaceae</taxon>
        <taxon>Cannabis</taxon>
    </lineage>
</organism>
<dbReference type="InterPro" id="IPR036397">
    <property type="entry name" value="RNaseH_sf"/>
</dbReference>
<dbReference type="Gene3D" id="3.30.420.10">
    <property type="entry name" value="Ribonuclease H-like superfamily/Ribonuclease H"/>
    <property type="match status" value="1"/>
</dbReference>
<evidence type="ECO:0000313" key="3">
    <source>
        <dbReference type="EMBL" id="KAF4389406.1"/>
    </source>
</evidence>
<dbReference type="InterPro" id="IPR012337">
    <property type="entry name" value="RNaseH-like_sf"/>
</dbReference>
<evidence type="ECO:0000256" key="1">
    <source>
        <dbReference type="SAM" id="MobiDB-lite"/>
    </source>
</evidence>
<proteinExistence type="predicted"/>
<comment type="caution">
    <text evidence="3">The sequence shown here is derived from an EMBL/GenBank/DDBJ whole genome shotgun (WGS) entry which is preliminary data.</text>
</comment>
<gene>
    <name evidence="3" type="ORF">G4B88_006465</name>
</gene>
<dbReference type="AlphaFoldDB" id="A0A7J6H2E6"/>
<keyword evidence="4" id="KW-1185">Reference proteome</keyword>
<reference evidence="3 4" key="1">
    <citation type="journal article" date="2020" name="bioRxiv">
        <title>Sequence and annotation of 42 cannabis genomes reveals extensive copy number variation in cannabinoid synthesis and pathogen resistance genes.</title>
        <authorList>
            <person name="Mckernan K.J."/>
            <person name="Helbert Y."/>
            <person name="Kane L.T."/>
            <person name="Ebling H."/>
            <person name="Zhang L."/>
            <person name="Liu B."/>
            <person name="Eaton Z."/>
            <person name="Mclaughlin S."/>
            <person name="Kingan S."/>
            <person name="Baybayan P."/>
            <person name="Concepcion G."/>
            <person name="Jordan M."/>
            <person name="Riva A."/>
            <person name="Barbazuk W."/>
            <person name="Harkins T."/>
        </authorList>
    </citation>
    <scope>NUCLEOTIDE SEQUENCE [LARGE SCALE GENOMIC DNA]</scope>
    <source>
        <strain evidence="4">cv. Jamaican Lion 4</strain>
        <tissue evidence="3">Leaf</tissue>
    </source>
</reference>
<dbReference type="Pfam" id="PF13456">
    <property type="entry name" value="RVT_3"/>
    <property type="match status" value="1"/>
</dbReference>
<feature type="region of interest" description="Disordered" evidence="1">
    <location>
        <begin position="125"/>
        <end position="148"/>
    </location>
</feature>
<name>A0A7J6H2E6_CANSA</name>
<dbReference type="EMBL" id="JAATIQ010000067">
    <property type="protein sequence ID" value="KAF4389406.1"/>
    <property type="molecule type" value="Genomic_DNA"/>
</dbReference>
<dbReference type="GO" id="GO:0003676">
    <property type="term" value="F:nucleic acid binding"/>
    <property type="evidence" value="ECO:0007669"/>
    <property type="project" value="InterPro"/>
</dbReference>
<dbReference type="GO" id="GO:0004523">
    <property type="term" value="F:RNA-DNA hybrid ribonuclease activity"/>
    <property type="evidence" value="ECO:0007669"/>
    <property type="project" value="InterPro"/>
</dbReference>
<evidence type="ECO:0000259" key="2">
    <source>
        <dbReference type="Pfam" id="PF13456"/>
    </source>
</evidence>
<evidence type="ECO:0000313" key="4">
    <source>
        <dbReference type="Proteomes" id="UP000583929"/>
    </source>
</evidence>
<feature type="region of interest" description="Disordered" evidence="1">
    <location>
        <begin position="28"/>
        <end position="51"/>
    </location>
</feature>
<dbReference type="SUPFAM" id="SSF53098">
    <property type="entry name" value="Ribonuclease H-like"/>
    <property type="match status" value="1"/>
</dbReference>
<dbReference type="InterPro" id="IPR002156">
    <property type="entry name" value="RNaseH_domain"/>
</dbReference>
<accession>A0A7J6H2E6</accession>
<protein>
    <recommendedName>
        <fullName evidence="2">RNase H type-1 domain-containing protein</fullName>
    </recommendedName>
</protein>
<sequence>MSDDLGLLTYNVMMAEDRRKRRKLRQLLASQQPQTNNNSALSEIDQDDDDDDVIADDALLDYGRWRLGIKLEEEEEEEEEEDDDFNEDDIVFVDDDDYILIHPDTNKPIQRISTTRMIQIDDNERRTPMVDGPTTIPTLPDPIRSDPTQPVRMMDWKERSQGQTIECEVARALWISGSFPMVIGNFPGSSMIEFVEHLMVDIPVSLRNAFLVHMACVFEEIWRLRNGIMFKGGQPNLTTSTMRIRKNFGEYMCHSEREVLSPSTPNHFPCGLGRDTELVLITDAAWSAGMAGLAAVLINLRDGSWRFKVQLAGAESALEGETKAIWMAISWIKHRTDASIGIASDCLIAIQALSNGKCVPDWKFFNISLAILDLVKSFKACNFSFVKRSNLFFVDGL</sequence>
<feature type="compositionally biased region" description="Polar residues" evidence="1">
    <location>
        <begin position="29"/>
        <end position="41"/>
    </location>
</feature>
<dbReference type="Proteomes" id="UP000583929">
    <property type="component" value="Unassembled WGS sequence"/>
</dbReference>